<dbReference type="InterPro" id="IPR027417">
    <property type="entry name" value="P-loop_NTPase"/>
</dbReference>
<evidence type="ECO:0000313" key="3">
    <source>
        <dbReference type="EMBL" id="TGZ77230.1"/>
    </source>
</evidence>
<dbReference type="SMART" id="SM00382">
    <property type="entry name" value="AAA"/>
    <property type="match status" value="1"/>
</dbReference>
<dbReference type="GO" id="GO:0003677">
    <property type="term" value="F:DNA binding"/>
    <property type="evidence" value="ECO:0007669"/>
    <property type="project" value="TreeGrafter"/>
</dbReference>
<dbReference type="FunCoup" id="A0A4S2MJW8">
    <property type="interactions" value="835"/>
</dbReference>
<feature type="compositionally biased region" description="Low complexity" evidence="1">
    <location>
        <begin position="631"/>
        <end position="644"/>
    </location>
</feature>
<dbReference type="OrthoDB" id="2195431at2759"/>
<dbReference type="Proteomes" id="UP000298138">
    <property type="component" value="Unassembled WGS sequence"/>
</dbReference>
<dbReference type="Gene3D" id="3.40.50.300">
    <property type="entry name" value="P-loop containing nucleotide triphosphate hydrolases"/>
    <property type="match status" value="1"/>
</dbReference>
<protein>
    <submittedName>
        <fullName evidence="3">P-loop containing nucleoside triphosphate hydrolase protein</fullName>
    </submittedName>
</protein>
<reference evidence="3 4" key="1">
    <citation type="submission" date="2019-04" db="EMBL/GenBank/DDBJ databases">
        <title>Comparative genomics and transcriptomics to analyze fruiting body development in filamentous ascomycetes.</title>
        <authorList>
            <consortium name="DOE Joint Genome Institute"/>
            <person name="Lutkenhaus R."/>
            <person name="Traeger S."/>
            <person name="Breuer J."/>
            <person name="Kuo A."/>
            <person name="Lipzen A."/>
            <person name="Pangilinan J."/>
            <person name="Dilworth D."/>
            <person name="Sandor L."/>
            <person name="Poggeler S."/>
            <person name="Barry K."/>
            <person name="Grigoriev I.V."/>
            <person name="Nowrousian M."/>
        </authorList>
    </citation>
    <scope>NUCLEOTIDE SEQUENCE [LARGE SCALE GENOMIC DNA]</scope>
    <source>
        <strain evidence="3 4">CBS 389.68</strain>
    </source>
</reference>
<evidence type="ECO:0000259" key="2">
    <source>
        <dbReference type="SMART" id="SM00382"/>
    </source>
</evidence>
<dbReference type="GO" id="GO:0005634">
    <property type="term" value="C:nucleus"/>
    <property type="evidence" value="ECO:0007669"/>
    <property type="project" value="TreeGrafter"/>
</dbReference>
<keyword evidence="3" id="KW-0378">Hydrolase</keyword>
<dbReference type="Pfam" id="PF00004">
    <property type="entry name" value="AAA"/>
    <property type="match status" value="1"/>
</dbReference>
<name>A0A4S2MJW8_9PEZI</name>
<feature type="region of interest" description="Disordered" evidence="1">
    <location>
        <begin position="1"/>
        <end position="25"/>
    </location>
</feature>
<evidence type="ECO:0000256" key="1">
    <source>
        <dbReference type="SAM" id="MobiDB-lite"/>
    </source>
</evidence>
<dbReference type="PANTHER" id="PTHR23389:SF3">
    <property type="entry name" value="CHROMOSOME TRANSMISSION FIDELITY PROTEIN 18 HOMOLOG"/>
    <property type="match status" value="1"/>
</dbReference>
<sequence>MDQLAVQKTEQSPSVDLPELAPSDAGRKKKTLWTEKYRAKRFTDLVGDERTHRHVLHWLKCWEAQVFGSVTSKRPNPEGSVEHKKVLLLHGPPGLGKTTLAHVAARQAGYRAVEINASDDRSSGVVKGKIKDILSTEGIQSCGVGSGAKNTVDHRPLCLVIDEIDGVVGGQDGGFIQALIGLINADEVTRKHSGKRTRRGRKNDFRLCRPIVAVCNDLYAPALKPLRQVAEIVQMRPPPRGLVEERLESIFAREGLTTGNGAVRRLIELSSHGSSSGQAGDIRGALINAQWISARLRSANAQTPCLTRQIVEEELGGKTVGKGDGKSSNKGSLSIRDAVDTIFRLDKNAGGSALPMRTASARRVQDLVEALGEFDKITADCFASYPTRHYNDDFRLSKPNMAYEWLYFADLLSSRQAHELAHYLCQPVVAFHHLFASPTASAAFDKDATEDPPPFSGMNADWEAREMTKHHHSVIQTLHSSLDSIRLSQTFKSPASISTELAPYLNMMISPNISPVVIRGKDGLSVSSVRRDSEKALVSRAVEAMTATGVRFEKVRVEAVSDGHNPSWAYRMDPSVDSLSMYPCWKGESAARQPVRYAVRQVLEQEWQKSKILRDQAAREARMGALSQLAPEQAVTTTPTVQAAKPSRSDKKRDFFGRIIEEAGSDQAQTSAQKRRRVGSDKTTQSVWISFHEGYSNAVRKPIRLSEILEGL</sequence>
<proteinExistence type="predicted"/>
<feature type="region of interest" description="Disordered" evidence="1">
    <location>
        <begin position="631"/>
        <end position="652"/>
    </location>
</feature>
<dbReference type="AlphaFoldDB" id="A0A4S2MJW8"/>
<evidence type="ECO:0000313" key="4">
    <source>
        <dbReference type="Proteomes" id="UP000298138"/>
    </source>
</evidence>
<dbReference type="PANTHER" id="PTHR23389">
    <property type="entry name" value="CHROMOSOME TRANSMISSION FIDELITY FACTOR 18"/>
    <property type="match status" value="1"/>
</dbReference>
<accession>A0A4S2MJW8</accession>
<keyword evidence="4" id="KW-1185">Reference proteome</keyword>
<dbReference type="STRING" id="341454.A0A4S2MJW8"/>
<dbReference type="InParanoid" id="A0A4S2MJW8"/>
<organism evidence="3 4">
    <name type="scientific">Ascodesmis nigricans</name>
    <dbReference type="NCBI Taxonomy" id="341454"/>
    <lineage>
        <taxon>Eukaryota</taxon>
        <taxon>Fungi</taxon>
        <taxon>Dikarya</taxon>
        <taxon>Ascomycota</taxon>
        <taxon>Pezizomycotina</taxon>
        <taxon>Pezizomycetes</taxon>
        <taxon>Pezizales</taxon>
        <taxon>Ascodesmidaceae</taxon>
        <taxon>Ascodesmis</taxon>
    </lineage>
</organism>
<dbReference type="SUPFAM" id="SSF52540">
    <property type="entry name" value="P-loop containing nucleoside triphosphate hydrolases"/>
    <property type="match status" value="1"/>
</dbReference>
<feature type="compositionally biased region" description="Polar residues" evidence="1">
    <location>
        <begin position="1"/>
        <end position="14"/>
    </location>
</feature>
<dbReference type="InterPro" id="IPR003959">
    <property type="entry name" value="ATPase_AAA_core"/>
</dbReference>
<dbReference type="GO" id="GO:0005524">
    <property type="term" value="F:ATP binding"/>
    <property type="evidence" value="ECO:0007669"/>
    <property type="project" value="InterPro"/>
</dbReference>
<dbReference type="GO" id="GO:0016887">
    <property type="term" value="F:ATP hydrolysis activity"/>
    <property type="evidence" value="ECO:0007669"/>
    <property type="project" value="InterPro"/>
</dbReference>
<dbReference type="EMBL" id="ML220156">
    <property type="protein sequence ID" value="TGZ77230.1"/>
    <property type="molecule type" value="Genomic_DNA"/>
</dbReference>
<dbReference type="CDD" id="cd00009">
    <property type="entry name" value="AAA"/>
    <property type="match status" value="1"/>
</dbReference>
<gene>
    <name evidence="3" type="ORF">EX30DRAFT_356409</name>
</gene>
<feature type="domain" description="AAA+ ATPase" evidence="2">
    <location>
        <begin position="83"/>
        <end position="236"/>
    </location>
</feature>
<dbReference type="InterPro" id="IPR003593">
    <property type="entry name" value="AAA+_ATPase"/>
</dbReference>